<evidence type="ECO:0000313" key="5">
    <source>
        <dbReference type="Proteomes" id="UP001214094"/>
    </source>
</evidence>
<sequence length="67" mass="7803">MSWLYVAGVAYGLTAFFLVGMTYLEGLQAHAPWNMYRVAGLLVCVFWPILFLYLMLRMASKRRIPER</sequence>
<geneLocation type="plasmid" evidence="2 4">
    <name>pA</name>
</geneLocation>
<gene>
    <name evidence="2" type="ORF">NE863_21510</name>
    <name evidence="3" type="ORF">P4B07_22110</name>
</gene>
<dbReference type="KEGG" id="eah:FA04_21830"/>
<dbReference type="Proteomes" id="UP001055460">
    <property type="component" value="Plasmid pA"/>
</dbReference>
<dbReference type="Proteomes" id="UP001214094">
    <property type="component" value="Plasmid unnamedA"/>
</dbReference>
<evidence type="ECO:0000256" key="1">
    <source>
        <dbReference type="SAM" id="Phobius"/>
    </source>
</evidence>
<feature type="transmembrane region" description="Helical" evidence="1">
    <location>
        <begin position="5"/>
        <end position="24"/>
    </location>
</feature>
<evidence type="ECO:0008006" key="6">
    <source>
        <dbReference type="Google" id="ProtNLM"/>
    </source>
</evidence>
<organism evidence="2 4">
    <name type="scientific">Ensifer adhaerens</name>
    <name type="common">Sinorhizobium morelense</name>
    <dbReference type="NCBI Taxonomy" id="106592"/>
    <lineage>
        <taxon>Bacteria</taxon>
        <taxon>Pseudomonadati</taxon>
        <taxon>Pseudomonadota</taxon>
        <taxon>Alphaproteobacteria</taxon>
        <taxon>Hyphomicrobiales</taxon>
        <taxon>Rhizobiaceae</taxon>
        <taxon>Sinorhizobium/Ensifer group</taxon>
        <taxon>Ensifer</taxon>
    </lineage>
</organism>
<feature type="transmembrane region" description="Helical" evidence="1">
    <location>
        <begin position="36"/>
        <end position="56"/>
    </location>
</feature>
<proteinExistence type="predicted"/>
<dbReference type="AlphaFoldDB" id="A0A9Q8YF67"/>
<keyword evidence="2" id="KW-0614">Plasmid</keyword>
<geneLocation type="plasmid" evidence="3 5">
    <name>unnamedA</name>
</geneLocation>
<dbReference type="EMBL" id="CP121309">
    <property type="protein sequence ID" value="WFP93926.1"/>
    <property type="molecule type" value="Genomic_DNA"/>
</dbReference>
<dbReference type="EMBL" id="CP098808">
    <property type="protein sequence ID" value="USJ26534.1"/>
    <property type="molecule type" value="Genomic_DNA"/>
</dbReference>
<evidence type="ECO:0000313" key="3">
    <source>
        <dbReference type="EMBL" id="WFP93926.1"/>
    </source>
</evidence>
<keyword evidence="1" id="KW-0472">Membrane</keyword>
<keyword evidence="5" id="KW-1185">Reference proteome</keyword>
<dbReference type="RefSeq" id="WP_034799207.1">
    <property type="nucleotide sequence ID" value="NZ_CP015881.1"/>
</dbReference>
<accession>A0A9Q8YF67</accession>
<evidence type="ECO:0000313" key="4">
    <source>
        <dbReference type="Proteomes" id="UP001055460"/>
    </source>
</evidence>
<keyword evidence="1" id="KW-1133">Transmembrane helix</keyword>
<reference evidence="2" key="1">
    <citation type="submission" date="2022-06" db="EMBL/GenBank/DDBJ databases">
        <title>Physiological and biochemical characterization and genomic elucidation of a strain of the genus Ensifer adhaerens M8 that combines arsenic oxidation and chromium reduction.</title>
        <authorList>
            <person name="Li X."/>
            <person name="Yu c."/>
        </authorList>
    </citation>
    <scope>NUCLEOTIDE SEQUENCE</scope>
    <source>
        <strain evidence="2">M8</strain>
        <plasmid evidence="2">pA</plasmid>
    </source>
</reference>
<protein>
    <recommendedName>
        <fullName evidence="6">Transmembrane protein</fullName>
    </recommendedName>
</protein>
<name>A0A9Q8YF67_ENSAD</name>
<keyword evidence="1" id="KW-0812">Transmembrane</keyword>
<evidence type="ECO:0000313" key="2">
    <source>
        <dbReference type="EMBL" id="USJ26534.1"/>
    </source>
</evidence>
<reference evidence="3 5" key="2">
    <citation type="submission" date="2023-03" db="EMBL/GenBank/DDBJ databases">
        <title>Comparative genome and transcriptome analysis combination mining strategies for increasing vitamin B12 production of Ensifer adhaerens strain.</title>
        <authorList>
            <person name="Yongheng L."/>
        </authorList>
    </citation>
    <scope>NUCLEOTIDE SEQUENCE [LARGE SCALE GENOMIC DNA]</scope>
    <source>
        <strain evidence="3 5">Casida A-T305</strain>
        <plasmid evidence="3 5">unnamedA</plasmid>
    </source>
</reference>
<dbReference type="GeneID" id="29521116"/>